<comment type="similarity">
    <text evidence="1">Belongs to the glycosyl hydrolase 3 family.</text>
</comment>
<dbReference type="PANTHER" id="PTHR42715">
    <property type="entry name" value="BETA-GLUCOSIDASE"/>
    <property type="match status" value="1"/>
</dbReference>
<dbReference type="KEGG" id="fgl:EM308_10845"/>
<feature type="domain" description="Fibronectin type III-like" evidence="3">
    <location>
        <begin position="622"/>
        <end position="692"/>
    </location>
</feature>
<evidence type="ECO:0000313" key="4">
    <source>
        <dbReference type="EMBL" id="AOW09966.1"/>
    </source>
</evidence>
<keyword evidence="2" id="KW-0378">Hydrolase</keyword>
<organism evidence="4 5">
    <name type="scientific">Flavobacterium gilvum</name>
    <dbReference type="NCBI Taxonomy" id="1492737"/>
    <lineage>
        <taxon>Bacteria</taxon>
        <taxon>Pseudomonadati</taxon>
        <taxon>Bacteroidota</taxon>
        <taxon>Flavobacteriia</taxon>
        <taxon>Flavobacteriales</taxon>
        <taxon>Flavobacteriaceae</taxon>
        <taxon>Flavobacterium</taxon>
    </lineage>
</organism>
<proteinExistence type="inferred from homology"/>
<sequence length="716" mass="79356">MKKSTLFILFLLGINNFYGQNRSDKEALQIANDLLSKMTLSEKVLLIHGDHIYSSPGLERLGIPRFYPSDGPCSIRPELTDKGEYLHAGDTIDCATAFPTLSALSATWNPQLANQFGDAISSELRARGKDMYLGPGVNIMRTPICGRNFEYMGEDPFLTSSMAVPLVKGVQKNNVSACIKHFALNNQELERFSVNVVASERALHEIYFPAFEAAVKKGGTLGLMGAYNKINGDWCCESDFLLNKTLKQDWGYKGVVISDWGAVHSLIKAVQAGCDYESGNSSHYGHIEKAINEGKLSVSDVDEKTRRLLWVFAKIRMVGPGSEQREKGKLRTESHKMVARKIAEESIVLLKNDEQILPLDKNKISKLLIVGKIANARLTIDVNTKGPCDLLTGGGSGEAKPLYEITPLEGIKRYLSTSANVEYIESANYSDASFIQKVKTADVVIAFTGNTHAEEQEGQDRKDITLPEGQDEMVKAVLAIQPKAVIINQSGAPVAMPWSNQAKAIVQNWFNGQENGNALARVIFGDVNPSGKLSSTFPKQLSDVACHSLDAYKAVSENYKEDILVGYRWYDKQNIDPLFAFGHGLSYAKFQYGKIKITQLKKGNTIKVIIPVKNISNRAGAEVVQLYIHENTPSVLRPNQELKGFQKVQIAANETKEVVLYLTAKDFSYWSETAHDWKYDFGNYEIKVGSSSRDIRVNKKIVLEKDFAIKLPTSGL</sequence>
<dbReference type="InterPro" id="IPR026891">
    <property type="entry name" value="Fn3-like"/>
</dbReference>
<dbReference type="Proteomes" id="UP000175968">
    <property type="component" value="Chromosome"/>
</dbReference>
<evidence type="ECO:0000259" key="3">
    <source>
        <dbReference type="SMART" id="SM01217"/>
    </source>
</evidence>
<accession>A0AAC9I5X3</accession>
<dbReference type="InterPro" id="IPR002772">
    <property type="entry name" value="Glyco_hydro_3_C"/>
</dbReference>
<name>A0AAC9I5X3_9FLAO</name>
<dbReference type="InterPro" id="IPR036881">
    <property type="entry name" value="Glyco_hydro_3_C_sf"/>
</dbReference>
<gene>
    <name evidence="4" type="ORF">EM308_10845</name>
</gene>
<dbReference type="Pfam" id="PF01915">
    <property type="entry name" value="Glyco_hydro_3_C"/>
    <property type="match status" value="1"/>
</dbReference>
<dbReference type="GO" id="GO:0008422">
    <property type="term" value="F:beta-glucosidase activity"/>
    <property type="evidence" value="ECO:0007669"/>
    <property type="project" value="UniProtKB-ARBA"/>
</dbReference>
<evidence type="ECO:0000256" key="1">
    <source>
        <dbReference type="ARBA" id="ARBA00005336"/>
    </source>
</evidence>
<dbReference type="InterPro" id="IPR017853">
    <property type="entry name" value="GH"/>
</dbReference>
<dbReference type="Pfam" id="PF14310">
    <property type="entry name" value="Fn3-like"/>
    <property type="match status" value="1"/>
</dbReference>
<dbReference type="AlphaFoldDB" id="A0AAC9I5X3"/>
<dbReference type="Pfam" id="PF00933">
    <property type="entry name" value="Glyco_hydro_3"/>
    <property type="match status" value="1"/>
</dbReference>
<reference evidence="4 5" key="1">
    <citation type="submission" date="2016-10" db="EMBL/GenBank/DDBJ databases">
        <title>Flavobacterium gilvum sp. nov., isolated from stream water.</title>
        <authorList>
            <person name="Shin S.-K."/>
            <person name="Cho Y.-J."/>
            <person name="Yi H."/>
        </authorList>
    </citation>
    <scope>NUCLEOTIDE SEQUENCE [LARGE SCALE GENOMIC DNA]</scope>
    <source>
        <strain evidence="4 5">EM1308</strain>
    </source>
</reference>
<evidence type="ECO:0000313" key="5">
    <source>
        <dbReference type="Proteomes" id="UP000175968"/>
    </source>
</evidence>
<dbReference type="SUPFAM" id="SSF52279">
    <property type="entry name" value="Beta-D-glucan exohydrolase, C-terminal domain"/>
    <property type="match status" value="1"/>
</dbReference>
<dbReference type="Gene3D" id="3.40.50.1700">
    <property type="entry name" value="Glycoside hydrolase family 3 C-terminal domain"/>
    <property type="match status" value="1"/>
</dbReference>
<dbReference type="SUPFAM" id="SSF51445">
    <property type="entry name" value="(Trans)glycosidases"/>
    <property type="match status" value="1"/>
</dbReference>
<protein>
    <recommendedName>
        <fullName evidence="3">Fibronectin type III-like domain-containing protein</fullName>
    </recommendedName>
</protein>
<dbReference type="RefSeq" id="WP_051877810.1">
    <property type="nucleotide sequence ID" value="NZ_CP017479.1"/>
</dbReference>
<dbReference type="InterPro" id="IPR050288">
    <property type="entry name" value="Cellulose_deg_GH3"/>
</dbReference>
<evidence type="ECO:0000256" key="2">
    <source>
        <dbReference type="ARBA" id="ARBA00022801"/>
    </source>
</evidence>
<dbReference type="GO" id="GO:0005975">
    <property type="term" value="P:carbohydrate metabolic process"/>
    <property type="evidence" value="ECO:0007669"/>
    <property type="project" value="InterPro"/>
</dbReference>
<dbReference type="PANTHER" id="PTHR42715:SF10">
    <property type="entry name" value="BETA-GLUCOSIDASE"/>
    <property type="match status" value="1"/>
</dbReference>
<dbReference type="EMBL" id="CP017479">
    <property type="protein sequence ID" value="AOW09966.1"/>
    <property type="molecule type" value="Genomic_DNA"/>
</dbReference>
<dbReference type="PRINTS" id="PR00133">
    <property type="entry name" value="GLHYDRLASE3"/>
</dbReference>
<dbReference type="InterPro" id="IPR036962">
    <property type="entry name" value="Glyco_hydro_3_N_sf"/>
</dbReference>
<dbReference type="SMART" id="SM01217">
    <property type="entry name" value="Fn3_like"/>
    <property type="match status" value="1"/>
</dbReference>
<dbReference type="FunFam" id="2.60.40.10:FF:000495">
    <property type="entry name" value="Periplasmic beta-glucosidase"/>
    <property type="match status" value="1"/>
</dbReference>
<dbReference type="Gene3D" id="2.60.40.10">
    <property type="entry name" value="Immunoglobulins"/>
    <property type="match status" value="1"/>
</dbReference>
<dbReference type="Gene3D" id="3.20.20.300">
    <property type="entry name" value="Glycoside hydrolase, family 3, N-terminal domain"/>
    <property type="match status" value="1"/>
</dbReference>
<dbReference type="InterPro" id="IPR013783">
    <property type="entry name" value="Ig-like_fold"/>
</dbReference>
<keyword evidence="5" id="KW-1185">Reference proteome</keyword>
<dbReference type="InterPro" id="IPR001764">
    <property type="entry name" value="Glyco_hydro_3_N"/>
</dbReference>